<evidence type="ECO:0000313" key="2">
    <source>
        <dbReference type="Proteomes" id="UP000198882"/>
    </source>
</evidence>
<evidence type="ECO:0008006" key="3">
    <source>
        <dbReference type="Google" id="ProtNLM"/>
    </source>
</evidence>
<keyword evidence="2" id="KW-1185">Reference proteome</keyword>
<sequence length="563" mass="59367">MSGDQMKRRTLLKGVAAGGAVGSGVLGASAVGGNTLRGSVQDVDRERTVQPGAELLFEADIENPDANWDVEWQIDGERARYDAHYDMRTQDYLQYVEQYGAAYFTETFDSSGTYEVTAFVFYDPETGNRDDPDYEGADEIRWTVHVTSDGAAPPSVASSDPDPGETLAVGRNEPFEIDVDVSSPDSDPARTVWWLSQADVVLEFGDADGSGTATLSVDDGVGCHTCAITCWVVTEDNLLLRPDSWVLDHEAEDVPATFNVAEMATNSPIGGGETLEVTATIHNIGDETGTTDVDLVVGHDPVIEDSRMLTLDPGESTEITLLFEAGEPAGDVEEFPVVVDTGADTASETVAVESREPTPATFEVAEMSTNSPVGGGELLEVDTTIENVGDETGTTDIELVVGHDPVVEDSEMLTLDAGESANLTLTFQAGQPAGDVEEFPVVVDTGADSASEMVVVESEAEPTPATFHVASISTNSPVGGGETLEVNTTIQNVGDETGTTDVVLIVGHDPAVEDSQMLTLEAGESANLTLTFQAGHPAGDTEEFPVEVDTGADSDAVMVVVEQ</sequence>
<protein>
    <recommendedName>
        <fullName evidence="3">CARDB protein</fullName>
    </recommendedName>
</protein>
<dbReference type="Gene3D" id="2.60.40.10">
    <property type="entry name" value="Immunoglobulins"/>
    <property type="match status" value="3"/>
</dbReference>
<dbReference type="Proteomes" id="UP000198882">
    <property type="component" value="Unassembled WGS sequence"/>
</dbReference>
<dbReference type="PANTHER" id="PTHR35902">
    <property type="entry name" value="S-LAYER DOMAIN-LIKE PROTEIN-RELATED"/>
    <property type="match status" value="1"/>
</dbReference>
<gene>
    <name evidence="1" type="ORF">SAMN04515672_2645</name>
</gene>
<dbReference type="EMBL" id="FNFE01000003">
    <property type="protein sequence ID" value="SDK24319.1"/>
    <property type="molecule type" value="Genomic_DNA"/>
</dbReference>
<name>A0A1G9AAD8_9EURY</name>
<dbReference type="RefSeq" id="WP_175529293.1">
    <property type="nucleotide sequence ID" value="NZ_FNFE01000003.1"/>
</dbReference>
<accession>A0A1G9AAD8</accession>
<dbReference type="PANTHER" id="PTHR35902:SF6">
    <property type="entry name" value="CONSERVED WITHIN P. AEROPHILUM"/>
    <property type="match status" value="1"/>
</dbReference>
<dbReference type="PROSITE" id="PS51318">
    <property type="entry name" value="TAT"/>
    <property type="match status" value="1"/>
</dbReference>
<dbReference type="AlphaFoldDB" id="A0A1G9AAD8"/>
<organism evidence="1 2">
    <name type="scientific">Natronorubrum texcoconense</name>
    <dbReference type="NCBI Taxonomy" id="1095776"/>
    <lineage>
        <taxon>Archaea</taxon>
        <taxon>Methanobacteriati</taxon>
        <taxon>Methanobacteriota</taxon>
        <taxon>Stenosarchaea group</taxon>
        <taxon>Halobacteria</taxon>
        <taxon>Halobacteriales</taxon>
        <taxon>Natrialbaceae</taxon>
        <taxon>Natronorubrum</taxon>
    </lineage>
</organism>
<dbReference type="OrthoDB" id="205968at2157"/>
<evidence type="ECO:0000313" key="1">
    <source>
        <dbReference type="EMBL" id="SDK24319.1"/>
    </source>
</evidence>
<dbReference type="InterPro" id="IPR013783">
    <property type="entry name" value="Ig-like_fold"/>
</dbReference>
<dbReference type="InterPro" id="IPR006311">
    <property type="entry name" value="TAT_signal"/>
</dbReference>
<proteinExistence type="predicted"/>
<reference evidence="2" key="1">
    <citation type="submission" date="2016-10" db="EMBL/GenBank/DDBJ databases">
        <authorList>
            <person name="Varghese N."/>
            <person name="Submissions S."/>
        </authorList>
    </citation>
    <scope>NUCLEOTIDE SEQUENCE [LARGE SCALE GENOMIC DNA]</scope>
    <source>
        <strain evidence="2">B4,CECT 8067,JCM 17497</strain>
    </source>
</reference>